<feature type="region of interest" description="Disordered" evidence="1">
    <location>
        <begin position="556"/>
        <end position="633"/>
    </location>
</feature>
<dbReference type="SUPFAM" id="SSF51045">
    <property type="entry name" value="WW domain"/>
    <property type="match status" value="1"/>
</dbReference>
<dbReference type="InterPro" id="IPR001202">
    <property type="entry name" value="WW_dom"/>
</dbReference>
<feature type="compositionally biased region" description="Acidic residues" evidence="1">
    <location>
        <begin position="566"/>
        <end position="582"/>
    </location>
</feature>
<organism evidence="3 4">
    <name type="scientific">Perkinsus chesapeaki</name>
    <name type="common">Clam parasite</name>
    <name type="synonym">Perkinsus andrewsi</name>
    <dbReference type="NCBI Taxonomy" id="330153"/>
    <lineage>
        <taxon>Eukaryota</taxon>
        <taxon>Sar</taxon>
        <taxon>Alveolata</taxon>
        <taxon>Perkinsozoa</taxon>
        <taxon>Perkinsea</taxon>
        <taxon>Perkinsida</taxon>
        <taxon>Perkinsidae</taxon>
        <taxon>Perkinsus</taxon>
    </lineage>
</organism>
<sequence>MIKKRHRVQLFGHLFESKKSLDEQSLYRFRHRNSEGYITEGEIPVNFRSILPTESGANLYLTIREGRGRTGPEYAVSWQTVDNVIADYNSSLDDTWSWAVGYLEKKGSVSLAELDYLDADPFILFGIDDSVTQRALRRLQKQVVLLCTEDTPSESEWMEYLCMDPEADMDHMYNIKQLIKVNAFHFRWVVEAFSEAELPMPWTSYKGIGSIVCFTNSETRVTTWQHPMYDYFRQLLEYSRTAEDREDILRIRVHRLLWGYEFIHSQPGAALEPLVSPLQLQKLGKIFGVDLAQEGHLVRTLKKFLKIFAEEYQQYNDISKDQIVICVDTLTTETERWEVLKENWKKALGDAGSHNIDVPVLANGKITCVECAERPALSYCLECRDHTCHDCYDKLHQKGHRSRHTPFKLVCCSLCGLMPARLRCQVTDKCFCHDCYAMKHIQTLSMPEKEMQPFLIDYVALKANLFNDTSHEDVQLTETGALAERQYQAGTLGMRGTKKATIDDGKSGVKLAINTSRSDDEESWSSSIIGSQWHPFYDSTGIMYYFNFATGEKMRRSPVDPNAPGSDDDDEEESSSDEDDQTTEGSSGSSGSGSGSDSHSSEVIEGELENEAKAKYTKRIAGESKLLPPRMLRPPYRIRDDLIDDSVTYASAASAR</sequence>
<dbReference type="Proteomes" id="UP000591131">
    <property type="component" value="Unassembled WGS sequence"/>
</dbReference>
<dbReference type="OrthoDB" id="424522at2759"/>
<gene>
    <name evidence="3" type="ORF">FOL47_006116</name>
</gene>
<dbReference type="PROSITE" id="PS50020">
    <property type="entry name" value="WW_DOMAIN_2"/>
    <property type="match status" value="1"/>
</dbReference>
<reference evidence="3 4" key="1">
    <citation type="submission" date="2020-04" db="EMBL/GenBank/DDBJ databases">
        <title>Perkinsus chesapeaki whole genome sequence.</title>
        <authorList>
            <person name="Bogema D.R."/>
        </authorList>
    </citation>
    <scope>NUCLEOTIDE SEQUENCE [LARGE SCALE GENOMIC DNA]</scope>
    <source>
        <strain evidence="3">ATCC PRA-425</strain>
    </source>
</reference>
<feature type="domain" description="WW" evidence="2">
    <location>
        <begin position="196"/>
        <end position="229"/>
    </location>
</feature>
<dbReference type="CDD" id="cd19757">
    <property type="entry name" value="Bbox1"/>
    <property type="match status" value="1"/>
</dbReference>
<protein>
    <recommendedName>
        <fullName evidence="2">WW domain-containing protein</fullName>
    </recommendedName>
</protein>
<name>A0A7J6MXW4_PERCH</name>
<accession>A0A7J6MXW4</accession>
<evidence type="ECO:0000259" key="2">
    <source>
        <dbReference type="PROSITE" id="PS50020"/>
    </source>
</evidence>
<keyword evidence="4" id="KW-1185">Reference proteome</keyword>
<evidence type="ECO:0000313" key="3">
    <source>
        <dbReference type="EMBL" id="KAF4676478.1"/>
    </source>
</evidence>
<evidence type="ECO:0000313" key="4">
    <source>
        <dbReference type="Proteomes" id="UP000591131"/>
    </source>
</evidence>
<proteinExistence type="predicted"/>
<comment type="caution">
    <text evidence="3">The sequence shown here is derived from an EMBL/GenBank/DDBJ whole genome shotgun (WGS) entry which is preliminary data.</text>
</comment>
<evidence type="ECO:0000256" key="1">
    <source>
        <dbReference type="SAM" id="MobiDB-lite"/>
    </source>
</evidence>
<dbReference type="EMBL" id="JAAPAO010000034">
    <property type="protein sequence ID" value="KAF4676478.1"/>
    <property type="molecule type" value="Genomic_DNA"/>
</dbReference>
<dbReference type="AlphaFoldDB" id="A0A7J6MXW4"/>
<dbReference type="InterPro" id="IPR036020">
    <property type="entry name" value="WW_dom_sf"/>
</dbReference>